<gene>
    <name evidence="1" type="ORF">BCR34DRAFT_596255</name>
</gene>
<accession>A0A1Y2A735</accession>
<dbReference type="OrthoDB" id="2157530at2759"/>
<name>A0A1Y2A735_9PLEO</name>
<proteinExistence type="predicted"/>
<comment type="caution">
    <text evidence="1">The sequence shown here is derived from an EMBL/GenBank/DDBJ whole genome shotgun (WGS) entry which is preliminary data.</text>
</comment>
<protein>
    <submittedName>
        <fullName evidence="1">Uncharacterized protein</fullName>
    </submittedName>
</protein>
<sequence length="234" mass="26988">MVLYSKGCLIDTVDFVIDQNKFDDYYDFLRSILMLNGSEHYPTGMLWREALLRILLDDFDPSTSERLQLGSRYYAMRDESLLASPFEYLSRWACDSTKSQYPACKKSSTETLAPLNGSSSSELTKEELIPWQKTSSEFRNQHGFKQYSLFRTTRGYIGNVWRGGRQIGDSICALLGNEMPDILRRVQDDDTGHDYYNLVRACYLQGFMDGEAFNGDLKTLQATLVEEYSEFEIH</sequence>
<evidence type="ECO:0000313" key="1">
    <source>
        <dbReference type="EMBL" id="ORY18313.1"/>
    </source>
</evidence>
<dbReference type="Proteomes" id="UP000193144">
    <property type="component" value="Unassembled WGS sequence"/>
</dbReference>
<organism evidence="1 2">
    <name type="scientific">Clohesyomyces aquaticus</name>
    <dbReference type="NCBI Taxonomy" id="1231657"/>
    <lineage>
        <taxon>Eukaryota</taxon>
        <taxon>Fungi</taxon>
        <taxon>Dikarya</taxon>
        <taxon>Ascomycota</taxon>
        <taxon>Pezizomycotina</taxon>
        <taxon>Dothideomycetes</taxon>
        <taxon>Pleosporomycetidae</taxon>
        <taxon>Pleosporales</taxon>
        <taxon>Lindgomycetaceae</taxon>
        <taxon>Clohesyomyces</taxon>
    </lineage>
</organism>
<evidence type="ECO:0000313" key="2">
    <source>
        <dbReference type="Proteomes" id="UP000193144"/>
    </source>
</evidence>
<reference evidence="1 2" key="1">
    <citation type="submission" date="2016-07" db="EMBL/GenBank/DDBJ databases">
        <title>Pervasive Adenine N6-methylation of Active Genes in Fungi.</title>
        <authorList>
            <consortium name="DOE Joint Genome Institute"/>
            <person name="Mondo S.J."/>
            <person name="Dannebaum R.O."/>
            <person name="Kuo R.C."/>
            <person name="Labutti K."/>
            <person name="Haridas S."/>
            <person name="Kuo A."/>
            <person name="Salamov A."/>
            <person name="Ahrendt S.R."/>
            <person name="Lipzen A."/>
            <person name="Sullivan W."/>
            <person name="Andreopoulos W.B."/>
            <person name="Clum A."/>
            <person name="Lindquist E."/>
            <person name="Daum C."/>
            <person name="Ramamoorthy G.K."/>
            <person name="Gryganskyi A."/>
            <person name="Culley D."/>
            <person name="Magnuson J.K."/>
            <person name="James T.Y."/>
            <person name="O'Malley M.A."/>
            <person name="Stajich J.E."/>
            <person name="Spatafora J.W."/>
            <person name="Visel A."/>
            <person name="Grigoriev I.V."/>
        </authorList>
    </citation>
    <scope>NUCLEOTIDE SEQUENCE [LARGE SCALE GENOMIC DNA]</scope>
    <source>
        <strain evidence="1 2">CBS 115471</strain>
    </source>
</reference>
<dbReference type="EMBL" id="MCFA01000007">
    <property type="protein sequence ID" value="ORY18313.1"/>
    <property type="molecule type" value="Genomic_DNA"/>
</dbReference>
<dbReference type="AlphaFoldDB" id="A0A1Y2A735"/>
<keyword evidence="2" id="KW-1185">Reference proteome</keyword>